<dbReference type="PROSITE" id="PS50007">
    <property type="entry name" value="PIPLC_X_DOMAIN"/>
    <property type="match status" value="1"/>
</dbReference>
<dbReference type="Pfam" id="PF13274">
    <property type="entry name" value="SocA_Panacea"/>
    <property type="match status" value="1"/>
</dbReference>
<reference evidence="2" key="1">
    <citation type="journal article" date="2021" name="Proc. Natl. Acad. Sci. U.S.A.">
        <title>A Catalog of Tens of Thousands of Viruses from Human Metagenomes Reveals Hidden Associations with Chronic Diseases.</title>
        <authorList>
            <person name="Tisza M.J."/>
            <person name="Buck C.B."/>
        </authorList>
    </citation>
    <scope>NUCLEOTIDE SEQUENCE</scope>
    <source>
        <strain evidence="2">CtUJJ3</strain>
    </source>
</reference>
<name>A0A8S5NFH5_9CAUD</name>
<dbReference type="InterPro" id="IPR025272">
    <property type="entry name" value="SocA_Panacea"/>
</dbReference>
<accession>A0A8S5NFH5</accession>
<sequence length="144" mass="16712">MYSAVDVAKYIIWYCKQKGYSISNLKLQKILYFVQAAFLVDCDRACFKEEIEAWDFGPVVPEVYHYFKIFGSANIPKSVAINAEIAIMRSDRPIINEMVDQCAEYSASALVELTHNQDPWRNAYRKGYNNIINQEAIRAYFDED</sequence>
<evidence type="ECO:0000259" key="1">
    <source>
        <dbReference type="Pfam" id="PF13274"/>
    </source>
</evidence>
<evidence type="ECO:0000313" key="2">
    <source>
        <dbReference type="EMBL" id="DAD93140.1"/>
    </source>
</evidence>
<proteinExistence type="predicted"/>
<protein>
    <recommendedName>
        <fullName evidence="1">Antitoxin SocA-like Panacea domain-containing protein</fullName>
    </recommendedName>
</protein>
<dbReference type="EMBL" id="BK015154">
    <property type="protein sequence ID" value="DAD93140.1"/>
    <property type="molecule type" value="Genomic_DNA"/>
</dbReference>
<organism evidence="2">
    <name type="scientific">Caudovirales sp. ctUJJ3</name>
    <dbReference type="NCBI Taxonomy" id="2826777"/>
    <lineage>
        <taxon>Viruses</taxon>
        <taxon>Duplodnaviria</taxon>
        <taxon>Heunggongvirae</taxon>
        <taxon>Uroviricota</taxon>
        <taxon>Caudoviricetes</taxon>
    </lineage>
</organism>
<feature type="domain" description="Antitoxin SocA-like Panacea" evidence="1">
    <location>
        <begin position="27"/>
        <end position="120"/>
    </location>
</feature>